<dbReference type="Pfam" id="PF04937">
    <property type="entry name" value="DUF659"/>
    <property type="match status" value="1"/>
</dbReference>
<evidence type="ECO:0000256" key="1">
    <source>
        <dbReference type="ARBA" id="ARBA00004123"/>
    </source>
</evidence>
<sequence>MNELLNPGDTEDEDVDNGSCNVNSSDGDTGNCDHCGRPFTPIWGAYKKDYKANSKIIERAKCKFCSKKVLPRPKENMLHHAYSCRLMHADADYDFFVGVQGQANIKRFFGTAKKAKTASEEKNLALARFFFSVGYSFLSIENMYFAKLLSTLMEGNFKPYGRRKLVNAYLPRLFSEIPPLKVDSESVITLSIDGWTKRGSENLYGISMSADGEERLLKLIPLEEKSATAEELLKYLREVCKDIEMEHIGAVVTDGASTVKKMRECFVAMNPSVVEFTCCVHKMNKLCEGLMQLEAFKSVKKRSLSLNGSIVKSNKLSAALRRLTEQHARNGKIRSLEIFSHTRFSTVHACLRRLLLLQQEV</sequence>
<protein>
    <submittedName>
        <fullName evidence="8">DEKNAAC103769</fullName>
    </submittedName>
</protein>
<organism evidence="8 9">
    <name type="scientific">Brettanomyces naardenensis</name>
    <name type="common">Yeast</name>
    <dbReference type="NCBI Taxonomy" id="13370"/>
    <lineage>
        <taxon>Eukaryota</taxon>
        <taxon>Fungi</taxon>
        <taxon>Dikarya</taxon>
        <taxon>Ascomycota</taxon>
        <taxon>Saccharomycotina</taxon>
        <taxon>Pichiomycetes</taxon>
        <taxon>Pichiales</taxon>
        <taxon>Pichiaceae</taxon>
        <taxon>Brettanomyces</taxon>
    </lineage>
</organism>
<keyword evidence="4" id="KW-0862">Zinc</keyword>
<accession>A0A448YP56</accession>
<dbReference type="InterPro" id="IPR012337">
    <property type="entry name" value="RNaseH-like_sf"/>
</dbReference>
<dbReference type="OrthoDB" id="8051606at2759"/>
<dbReference type="GO" id="GO:0008270">
    <property type="term" value="F:zinc ion binding"/>
    <property type="evidence" value="ECO:0007669"/>
    <property type="project" value="UniProtKB-KW"/>
</dbReference>
<dbReference type="InterPro" id="IPR007021">
    <property type="entry name" value="DUF659"/>
</dbReference>
<dbReference type="InParanoid" id="A0A448YP56"/>
<evidence type="ECO:0000256" key="6">
    <source>
        <dbReference type="SAM" id="MobiDB-lite"/>
    </source>
</evidence>
<dbReference type="PANTHER" id="PTHR46481">
    <property type="entry name" value="ZINC FINGER BED DOMAIN-CONTAINING PROTEIN 4"/>
    <property type="match status" value="1"/>
</dbReference>
<evidence type="ECO:0000256" key="4">
    <source>
        <dbReference type="ARBA" id="ARBA00022833"/>
    </source>
</evidence>
<dbReference type="AlphaFoldDB" id="A0A448YP56"/>
<evidence type="ECO:0000313" key="9">
    <source>
        <dbReference type="Proteomes" id="UP000290900"/>
    </source>
</evidence>
<dbReference type="Proteomes" id="UP000290900">
    <property type="component" value="Unassembled WGS sequence"/>
</dbReference>
<evidence type="ECO:0000256" key="2">
    <source>
        <dbReference type="ARBA" id="ARBA00022723"/>
    </source>
</evidence>
<keyword evidence="3" id="KW-0863">Zinc-finger</keyword>
<evidence type="ECO:0000313" key="8">
    <source>
        <dbReference type="EMBL" id="VEU22714.1"/>
    </source>
</evidence>
<feature type="region of interest" description="Disordered" evidence="6">
    <location>
        <begin position="1"/>
        <end position="20"/>
    </location>
</feature>
<dbReference type="EMBL" id="CAACVR010000025">
    <property type="protein sequence ID" value="VEU22714.1"/>
    <property type="molecule type" value="Genomic_DNA"/>
</dbReference>
<dbReference type="PANTHER" id="PTHR46481:SF10">
    <property type="entry name" value="ZINC FINGER BED DOMAIN-CONTAINING PROTEIN 39"/>
    <property type="match status" value="1"/>
</dbReference>
<evidence type="ECO:0000256" key="5">
    <source>
        <dbReference type="ARBA" id="ARBA00023242"/>
    </source>
</evidence>
<comment type="subcellular location">
    <subcellularLocation>
        <location evidence="1">Nucleus</location>
    </subcellularLocation>
</comment>
<feature type="domain" description="DUF659" evidence="7">
    <location>
        <begin position="187"/>
        <end position="299"/>
    </location>
</feature>
<gene>
    <name evidence="8" type="ORF">BRENAR_LOCUS3445</name>
</gene>
<proteinExistence type="predicted"/>
<keyword evidence="2" id="KW-0479">Metal-binding</keyword>
<reference evidence="8 9" key="1">
    <citation type="submission" date="2018-12" db="EMBL/GenBank/DDBJ databases">
        <authorList>
            <person name="Tiukova I."/>
            <person name="Dainat J."/>
        </authorList>
    </citation>
    <scope>NUCLEOTIDE SEQUENCE [LARGE SCALE GENOMIC DNA]</scope>
</reference>
<name>A0A448YP56_BRENA</name>
<keyword evidence="5" id="KW-0539">Nucleus</keyword>
<keyword evidence="9" id="KW-1185">Reference proteome</keyword>
<dbReference type="GO" id="GO:0005634">
    <property type="term" value="C:nucleus"/>
    <property type="evidence" value="ECO:0007669"/>
    <property type="project" value="UniProtKB-SubCell"/>
</dbReference>
<evidence type="ECO:0000259" key="7">
    <source>
        <dbReference type="Pfam" id="PF04937"/>
    </source>
</evidence>
<dbReference type="InterPro" id="IPR052035">
    <property type="entry name" value="ZnF_BED_domain_contain"/>
</dbReference>
<dbReference type="SUPFAM" id="SSF53098">
    <property type="entry name" value="Ribonuclease H-like"/>
    <property type="match status" value="1"/>
</dbReference>
<evidence type="ECO:0000256" key="3">
    <source>
        <dbReference type="ARBA" id="ARBA00022771"/>
    </source>
</evidence>